<keyword evidence="7" id="KW-1185">Reference proteome</keyword>
<keyword evidence="2 4" id="KW-0663">Pyridoxal phosphate</keyword>
<evidence type="ECO:0000256" key="2">
    <source>
        <dbReference type="ARBA" id="ARBA00022898"/>
    </source>
</evidence>
<reference evidence="6 7" key="1">
    <citation type="journal article" date="2016" name="Mol. Biol. Evol.">
        <title>Comparative Genomics of Early-Diverging Mushroom-Forming Fungi Provides Insights into the Origins of Lignocellulose Decay Capabilities.</title>
        <authorList>
            <person name="Nagy L.G."/>
            <person name="Riley R."/>
            <person name="Tritt A."/>
            <person name="Adam C."/>
            <person name="Daum C."/>
            <person name="Floudas D."/>
            <person name="Sun H."/>
            <person name="Yadav J.S."/>
            <person name="Pangilinan J."/>
            <person name="Larsson K.H."/>
            <person name="Matsuura K."/>
            <person name="Barry K."/>
            <person name="Labutti K."/>
            <person name="Kuo R."/>
            <person name="Ohm R.A."/>
            <person name="Bhattacharya S.S."/>
            <person name="Shirouzu T."/>
            <person name="Yoshinaga Y."/>
            <person name="Martin F.M."/>
            <person name="Grigoriev I.V."/>
            <person name="Hibbett D.S."/>
        </authorList>
    </citation>
    <scope>NUCLEOTIDE SEQUENCE [LARGE SCALE GENOMIC DNA]</scope>
    <source>
        <strain evidence="6 7">HHB12029</strain>
    </source>
</reference>
<dbReference type="AlphaFoldDB" id="A0A165G875"/>
<dbReference type="PANTHER" id="PTHR42735">
    <property type="match status" value="1"/>
</dbReference>
<proteinExistence type="predicted"/>
<dbReference type="GO" id="GO:0030170">
    <property type="term" value="F:pyridoxal phosphate binding"/>
    <property type="evidence" value="ECO:0007669"/>
    <property type="project" value="InterPro"/>
</dbReference>
<dbReference type="SUPFAM" id="SSF53383">
    <property type="entry name" value="PLP-dependent transferases"/>
    <property type="match status" value="1"/>
</dbReference>
<feature type="region of interest" description="Disordered" evidence="5">
    <location>
        <begin position="1"/>
        <end position="48"/>
    </location>
</feature>
<dbReference type="GO" id="GO:0016830">
    <property type="term" value="F:carbon-carbon lyase activity"/>
    <property type="evidence" value="ECO:0007669"/>
    <property type="project" value="InterPro"/>
</dbReference>
<evidence type="ECO:0000256" key="4">
    <source>
        <dbReference type="PIRSR" id="PIRSR602129-50"/>
    </source>
</evidence>
<dbReference type="InterPro" id="IPR050477">
    <property type="entry name" value="GrpII_AminoAcid_Decarb"/>
</dbReference>
<keyword evidence="3" id="KW-0456">Lyase</keyword>
<feature type="modified residue" description="N6-(pyridoxal phosphate)lysine" evidence="4">
    <location>
        <position position="521"/>
    </location>
</feature>
<keyword evidence="6" id="KW-0808">Transferase</keyword>
<dbReference type="STRING" id="1314781.A0A165G875"/>
<dbReference type="InterPro" id="IPR015424">
    <property type="entry name" value="PyrdxlP-dep_Trfase"/>
</dbReference>
<protein>
    <submittedName>
        <fullName evidence="6">PLP-dependent transferase</fullName>
    </submittedName>
</protein>
<sequence length="1112" mass="123438">MSMRSAVPRGDVVDDPSKRGNTPSADAVRLSRGPAAHQHGHAYEPQSTNNMHNAVASWFLGPQGESKERLKDLFEKIVESTAAGRLAYHEEDGAFVSTDMMQSQQFSEESQRLEHLLKNFTDLLNKYSVPFFSQRYAGHMCFETSLPAILGYLSTIMTNPNNVAFEASPFTTIVEITVGQQLCEMLGYSCKVGEEFCKLQGHFPDLCDDGRTCAKCTQIGVSAEERDESAWGHITCDGSVANTESMWVARNLKFYPLSLRLAMEKDKLLGSAAAGLKLPTCENPEKPVLFTSLNAWQLLNLRTNVILDLSTLLNTQCGISPEYSEQAMKKYLVQEMGKDALMAEFTATFKTEPLKQPQYLISATRHYSWPKAAALTGIGAMNLVSIPVDVHARLKIDVLRKQLQQRFDDKVPVYAVVAVIGTTEEGAVDPLDEVLKLKDEFQAKGMSFVVHADAAWGGYFASMIREPPAPPQPPVGHLPVGLPDPHRGPIDPVPEFSMRKHTELQFRALARTDSITIDPHKSGYIPYPAGGLCYKDGRMRQLVTWSAPYLSMGSQTESIGVFGVEGSKPGAAAAAVFLHHQMVGLHKRGHGALLGEVMWTSSRMSAHWATLSDETTEFTVVPFNEVDANQMRIIRDKIIGKDNATVLKDKEACEALRELGSDLNINAFGCNFRVGGITNSDVEEANILGSCIYKALSIADEPRDVKEVPMFLSSSTFKMDEYGECAEALKKRMGLETASGQDVFVLRNVAMSPFQSSGGFVEEIARIFRVAVEKLLPPFIKRNTIKALQHNFVVQGTAETGKTIHLVYLPNFYDANCRYQLILSVDVLQVKPGAQIPPDERITGIPTMCSIEDTTIKDIVSGEKLRAVVTKSSTSHREDVILGNVRVVKNRSLSSAHRDLAYPEYIHSYLYGTLEEPYMDHAIVRAPNWQLTATKPVELDLEKPLTVEQLKEGVIVKFVTVPERAYQPLGEAAFRKMFRVGEFWDVEVYKDPNPATAHRSGLLDMRKAVLITKGKLASTQWPWVWEGLNAAREPWVKGKLIERPRTLTELLHVLPPVKEPPEPTARRGGAMPVARKMPMGRVEHTTTNSHSKLFGRSRQETWADVISRVASM</sequence>
<name>A0A165G875_EXIGL</name>
<dbReference type="PANTHER" id="PTHR42735:SF4">
    <property type="entry name" value="PYRIDOXAL PHOSPHATE-DEPENDENT DECARBOXYLASE FAMILY PROTEIN"/>
    <property type="match status" value="1"/>
</dbReference>
<organism evidence="6 7">
    <name type="scientific">Exidia glandulosa HHB12029</name>
    <dbReference type="NCBI Taxonomy" id="1314781"/>
    <lineage>
        <taxon>Eukaryota</taxon>
        <taxon>Fungi</taxon>
        <taxon>Dikarya</taxon>
        <taxon>Basidiomycota</taxon>
        <taxon>Agaricomycotina</taxon>
        <taxon>Agaricomycetes</taxon>
        <taxon>Auriculariales</taxon>
        <taxon>Exidiaceae</taxon>
        <taxon>Exidia</taxon>
    </lineage>
</organism>
<dbReference type="GO" id="GO:0019752">
    <property type="term" value="P:carboxylic acid metabolic process"/>
    <property type="evidence" value="ECO:0007669"/>
    <property type="project" value="InterPro"/>
</dbReference>
<accession>A0A165G875</accession>
<evidence type="ECO:0000313" key="7">
    <source>
        <dbReference type="Proteomes" id="UP000077266"/>
    </source>
</evidence>
<dbReference type="InterPro" id="IPR015421">
    <property type="entry name" value="PyrdxlP-dep_Trfase_major"/>
</dbReference>
<evidence type="ECO:0000256" key="3">
    <source>
        <dbReference type="ARBA" id="ARBA00023239"/>
    </source>
</evidence>
<dbReference type="Gene3D" id="3.40.640.10">
    <property type="entry name" value="Type I PLP-dependent aspartate aminotransferase-like (Major domain)"/>
    <property type="match status" value="1"/>
</dbReference>
<dbReference type="InParanoid" id="A0A165G875"/>
<evidence type="ECO:0000256" key="1">
    <source>
        <dbReference type="ARBA" id="ARBA00001933"/>
    </source>
</evidence>
<dbReference type="EMBL" id="KV426056">
    <property type="protein sequence ID" value="KZV90126.1"/>
    <property type="molecule type" value="Genomic_DNA"/>
</dbReference>
<dbReference type="InterPro" id="IPR002129">
    <property type="entry name" value="PyrdxlP-dep_de-COase"/>
</dbReference>
<dbReference type="OrthoDB" id="2161780at2759"/>
<comment type="cofactor">
    <cofactor evidence="1 4">
        <name>pyridoxal 5'-phosphate</name>
        <dbReference type="ChEBI" id="CHEBI:597326"/>
    </cofactor>
</comment>
<evidence type="ECO:0000313" key="6">
    <source>
        <dbReference type="EMBL" id="KZV90126.1"/>
    </source>
</evidence>
<dbReference type="Proteomes" id="UP000077266">
    <property type="component" value="Unassembled WGS sequence"/>
</dbReference>
<evidence type="ECO:0000256" key="5">
    <source>
        <dbReference type="SAM" id="MobiDB-lite"/>
    </source>
</evidence>
<gene>
    <name evidence="6" type="ORF">EXIGLDRAFT_720698</name>
</gene>
<dbReference type="Pfam" id="PF00282">
    <property type="entry name" value="Pyridoxal_deC"/>
    <property type="match status" value="1"/>
</dbReference>
<dbReference type="GO" id="GO:0016740">
    <property type="term" value="F:transferase activity"/>
    <property type="evidence" value="ECO:0007669"/>
    <property type="project" value="UniProtKB-KW"/>
</dbReference>